<sequence length="103" mass="11925">MNRISDEQQDNLDVVDDWIESLDIDYSDLGIVIGPEVNEELDAIEISYNIRVLSDDYDGSVQIDGSYTFNDTDAETVMNEIYPKIISYFEERFDGVEIHRYDS</sequence>
<dbReference type="Proteomes" id="UP000682967">
    <property type="component" value="Chromosome"/>
</dbReference>
<dbReference type="GeneID" id="64824270"/>
<dbReference type="KEGG" id="hsin:KDQ40_14900"/>
<evidence type="ECO:0000313" key="2">
    <source>
        <dbReference type="EMBL" id="QUJ71959.1"/>
    </source>
</evidence>
<dbReference type="EMBL" id="AOLR01000008">
    <property type="protein sequence ID" value="EMA15183.1"/>
    <property type="molecule type" value="Genomic_DNA"/>
</dbReference>
<reference evidence="2" key="2">
    <citation type="submission" date="2021-04" db="EMBL/GenBank/DDBJ databases">
        <title>Complete Genome sequence and Methylome Analysis of the Haloarchaeon Haloarcula sinaiiensis.</title>
        <authorList>
            <person name="Fomenkov A."/>
            <person name="DasSarma P."/>
            <person name="DasSarma S."/>
            <person name="Roberts R.J."/>
        </authorList>
    </citation>
    <scope>NUCLEOTIDE SEQUENCE</scope>
    <source>
        <strain evidence="2">ATCC 33800</strain>
    </source>
</reference>
<keyword evidence="3" id="KW-1185">Reference proteome</keyword>
<proteinExistence type="predicted"/>
<evidence type="ECO:0000313" key="1">
    <source>
        <dbReference type="EMBL" id="EMA15183.1"/>
    </source>
</evidence>
<dbReference type="Proteomes" id="UP000011659">
    <property type="component" value="Unassembled WGS sequence"/>
</dbReference>
<dbReference type="PATRIC" id="fig|662476.7.peg.1071"/>
<name>M0K314_9EURY</name>
<gene>
    <name evidence="1" type="ORF">C436_05365</name>
    <name evidence="2" type="ORF">KDQ40_14900</name>
</gene>
<evidence type="ECO:0000313" key="3">
    <source>
        <dbReference type="Proteomes" id="UP000011659"/>
    </source>
</evidence>
<organism evidence="1 3">
    <name type="scientific">Haloarcula marismortui ATCC 33800</name>
    <dbReference type="NCBI Taxonomy" id="662476"/>
    <lineage>
        <taxon>Archaea</taxon>
        <taxon>Methanobacteriati</taxon>
        <taxon>Methanobacteriota</taxon>
        <taxon>Stenosarchaea group</taxon>
        <taxon>Halobacteria</taxon>
        <taxon>Halobacteriales</taxon>
        <taxon>Haloarculaceae</taxon>
        <taxon>Haloarcula</taxon>
    </lineage>
</organism>
<reference evidence="1 3" key="1">
    <citation type="journal article" date="2014" name="PLoS Genet.">
        <title>Phylogenetically driven sequencing of extremely halophilic archaea reveals strategies for static and dynamic osmo-response.</title>
        <authorList>
            <person name="Becker E.A."/>
            <person name="Seitzer P.M."/>
            <person name="Tritt A."/>
            <person name="Larsen D."/>
            <person name="Krusor M."/>
            <person name="Yao A.I."/>
            <person name="Wu D."/>
            <person name="Madern D."/>
            <person name="Eisen J.A."/>
            <person name="Darling A.E."/>
            <person name="Facciotti M.T."/>
        </authorList>
    </citation>
    <scope>NUCLEOTIDE SEQUENCE [LARGE SCALE GENOMIC DNA]</scope>
    <source>
        <strain evidence="1 3">ATCC 33800</strain>
    </source>
</reference>
<dbReference type="RefSeq" id="WP_004959249.1">
    <property type="nucleotide sequence ID" value="NZ_AOLR01000008.1"/>
</dbReference>
<accession>M0K314</accession>
<dbReference type="AlphaFoldDB" id="M0K314"/>
<dbReference type="EMBL" id="CP073366">
    <property type="protein sequence ID" value="QUJ71959.1"/>
    <property type="molecule type" value="Genomic_DNA"/>
</dbReference>
<protein>
    <submittedName>
        <fullName evidence="1">Uncharacterized protein</fullName>
    </submittedName>
</protein>